<sequence>MCTFDKEIYKGCFVKKKKYLVYSSKSLSPGLSGRLVHRSGVTRPQLRTGSAPYKAGWDFSLLLGQLSSKRRMQPGVCVCERAGHAFGREGNTAAEGESDRSIFRFLRIAFFFFSFLKKSSP</sequence>
<comment type="caution">
    <text evidence="1">The sequence shown here is derived from an EMBL/GenBank/DDBJ whole genome shotgun (WGS) entry which is preliminary data.</text>
</comment>
<reference evidence="1" key="1">
    <citation type="submission" date="2021-08" db="EMBL/GenBank/DDBJ databases">
        <title>The first chromosome-level gecko genome reveals the dynamic sex chromosomes of Neotropical dwarf geckos (Sphaerodactylidae: Sphaerodactylus).</title>
        <authorList>
            <person name="Pinto B.J."/>
            <person name="Keating S.E."/>
            <person name="Gamble T."/>
        </authorList>
    </citation>
    <scope>NUCLEOTIDE SEQUENCE</scope>
    <source>
        <strain evidence="1">TG3544</strain>
    </source>
</reference>
<gene>
    <name evidence="1" type="ORF">K3G42_004085</name>
</gene>
<protein>
    <submittedName>
        <fullName evidence="1">Uncharacterized protein</fullName>
    </submittedName>
</protein>
<name>A0ACB8E530_9SAUR</name>
<dbReference type="EMBL" id="CM037630">
    <property type="protein sequence ID" value="KAH7987388.1"/>
    <property type="molecule type" value="Genomic_DNA"/>
</dbReference>
<evidence type="ECO:0000313" key="1">
    <source>
        <dbReference type="EMBL" id="KAH7987388.1"/>
    </source>
</evidence>
<accession>A0ACB8E530</accession>
<proteinExistence type="predicted"/>
<evidence type="ECO:0000313" key="2">
    <source>
        <dbReference type="Proteomes" id="UP000827872"/>
    </source>
</evidence>
<dbReference type="Proteomes" id="UP000827872">
    <property type="component" value="Linkage Group LG17"/>
</dbReference>
<organism evidence="1 2">
    <name type="scientific">Sphaerodactylus townsendi</name>
    <dbReference type="NCBI Taxonomy" id="933632"/>
    <lineage>
        <taxon>Eukaryota</taxon>
        <taxon>Metazoa</taxon>
        <taxon>Chordata</taxon>
        <taxon>Craniata</taxon>
        <taxon>Vertebrata</taxon>
        <taxon>Euteleostomi</taxon>
        <taxon>Lepidosauria</taxon>
        <taxon>Squamata</taxon>
        <taxon>Bifurcata</taxon>
        <taxon>Gekkota</taxon>
        <taxon>Sphaerodactylidae</taxon>
        <taxon>Sphaerodactylus</taxon>
    </lineage>
</organism>
<keyword evidence="2" id="KW-1185">Reference proteome</keyword>